<comment type="caution">
    <text evidence="1">The sequence shown here is derived from an EMBL/GenBank/DDBJ whole genome shotgun (WGS) entry which is preliminary data.</text>
</comment>
<dbReference type="Proteomes" id="UP000317938">
    <property type="component" value="Unassembled WGS sequence"/>
</dbReference>
<dbReference type="Gene3D" id="3.40.50.360">
    <property type="match status" value="1"/>
</dbReference>
<organism evidence="1 2">
    <name type="scientific">Pseudoalteromonas neustonica</name>
    <dbReference type="NCBI Taxonomy" id="1840331"/>
    <lineage>
        <taxon>Bacteria</taxon>
        <taxon>Pseudomonadati</taxon>
        <taxon>Pseudomonadota</taxon>
        <taxon>Gammaproteobacteria</taxon>
        <taxon>Alteromonadales</taxon>
        <taxon>Pseudoalteromonadaceae</taxon>
        <taxon>Pseudoalteromonas</taxon>
    </lineage>
</organism>
<keyword evidence="2" id="KW-1185">Reference proteome</keyword>
<reference evidence="1 2" key="1">
    <citation type="submission" date="2019-07" db="EMBL/GenBank/DDBJ databases">
        <title>Diversity of Bacteria from Kongsfjorden, Arctic.</title>
        <authorList>
            <person name="Yu Y."/>
        </authorList>
    </citation>
    <scope>NUCLEOTIDE SEQUENCE [LARGE SCALE GENOMIC DNA]</scope>
    <source>
        <strain evidence="1 2">SM1927</strain>
    </source>
</reference>
<accession>A0ABY3FD37</accession>
<dbReference type="EMBL" id="VNFF01000011">
    <property type="protein sequence ID" value="TVU82585.1"/>
    <property type="molecule type" value="Genomic_DNA"/>
</dbReference>
<gene>
    <name evidence="1" type="ORF">FQP85_12460</name>
</gene>
<protein>
    <submittedName>
        <fullName evidence="1">Uncharacterized protein</fullName>
    </submittedName>
</protein>
<evidence type="ECO:0000313" key="2">
    <source>
        <dbReference type="Proteomes" id="UP000317938"/>
    </source>
</evidence>
<name>A0ABY3FD37_9GAMM</name>
<dbReference type="InterPro" id="IPR029039">
    <property type="entry name" value="Flavoprotein-like_sf"/>
</dbReference>
<dbReference type="SUPFAM" id="SSF52218">
    <property type="entry name" value="Flavoproteins"/>
    <property type="match status" value="1"/>
</dbReference>
<evidence type="ECO:0000313" key="1">
    <source>
        <dbReference type="EMBL" id="TVU82585.1"/>
    </source>
</evidence>
<sequence>MACVNGFAFQYQPNKSIPEKLLKVLTAEVVLTLDNPVYYRYFQGDCVTKQLKHTILGLCGIKVLKITHIGPIISSTTK</sequence>
<proteinExistence type="predicted"/>